<comment type="caution">
    <text evidence="2">The sequence shown here is derived from an EMBL/GenBank/DDBJ whole genome shotgun (WGS) entry which is preliminary data.</text>
</comment>
<keyword evidence="3" id="KW-1185">Reference proteome</keyword>
<dbReference type="Gene3D" id="1.25.40.10">
    <property type="entry name" value="Tetratricopeptide repeat domain"/>
    <property type="match status" value="1"/>
</dbReference>
<evidence type="ECO:0000313" key="3">
    <source>
        <dbReference type="Proteomes" id="UP000269041"/>
    </source>
</evidence>
<evidence type="ECO:0000313" key="1">
    <source>
        <dbReference type="EMBL" id="NOH73132.1"/>
    </source>
</evidence>
<name>A0A427U0X2_9VIBR</name>
<dbReference type="Proteomes" id="UP000565719">
    <property type="component" value="Unassembled WGS sequence"/>
</dbReference>
<dbReference type="InterPro" id="IPR011990">
    <property type="entry name" value="TPR-like_helical_dom_sf"/>
</dbReference>
<dbReference type="Proteomes" id="UP000269041">
    <property type="component" value="Unassembled WGS sequence"/>
</dbReference>
<accession>A0A427U0X2</accession>
<dbReference type="AlphaFoldDB" id="A0A427U0X2"/>
<dbReference type="SUPFAM" id="SSF48452">
    <property type="entry name" value="TPR-like"/>
    <property type="match status" value="1"/>
</dbReference>
<dbReference type="EMBL" id="RSFA01000073">
    <property type="protein sequence ID" value="RSD30298.1"/>
    <property type="molecule type" value="Genomic_DNA"/>
</dbReference>
<organism evidence="2 3">
    <name type="scientific">Vibrio pectenicida</name>
    <dbReference type="NCBI Taxonomy" id="62763"/>
    <lineage>
        <taxon>Bacteria</taxon>
        <taxon>Pseudomonadati</taxon>
        <taxon>Pseudomonadota</taxon>
        <taxon>Gammaproteobacteria</taxon>
        <taxon>Vibrionales</taxon>
        <taxon>Vibrionaceae</taxon>
        <taxon>Vibrio</taxon>
    </lineage>
</organism>
<evidence type="ECO:0000313" key="2">
    <source>
        <dbReference type="EMBL" id="RSD30298.1"/>
    </source>
</evidence>
<reference evidence="2 3" key="1">
    <citation type="submission" date="2018-12" db="EMBL/GenBank/DDBJ databases">
        <title>Genomic taxonomy of the Vibrionaceae family.</title>
        <authorList>
            <person name="Gomez-Gil B."/>
            <person name="Enciso-Ibarra K."/>
        </authorList>
    </citation>
    <scope>NUCLEOTIDE SEQUENCE [LARGE SCALE GENOMIC DNA]</scope>
    <source>
        <strain evidence="2 3">CAIM 594</strain>
    </source>
</reference>
<protein>
    <submittedName>
        <fullName evidence="2">Regulator</fullName>
    </submittedName>
</protein>
<dbReference type="RefSeq" id="WP_125322474.1">
    <property type="nucleotide sequence ID" value="NZ_AP024890.1"/>
</dbReference>
<evidence type="ECO:0000313" key="4">
    <source>
        <dbReference type="Proteomes" id="UP000565719"/>
    </source>
</evidence>
<reference evidence="1 4" key="2">
    <citation type="submission" date="2019-09" db="EMBL/GenBank/DDBJ databases">
        <title>Draft genome sequencing and comparative genomics of hatchery-associated Vibrios.</title>
        <authorList>
            <person name="Kehlet-Delgado H."/>
            <person name="Mueller R.S."/>
        </authorList>
    </citation>
    <scope>NUCLEOTIDE SEQUENCE [LARGE SCALE GENOMIC DNA]</scope>
    <source>
        <strain evidence="1 4">99-46-Y</strain>
    </source>
</reference>
<sequence length="162" mass="18769">MKNQAINFGKPGDDFFSLLDGDEILKEIAKQRDSNKITTTHLKSIFELGVEFYNKFQFKEAEIVFVAYSSLNPYDHRGPGCLAAIYLEKGQFKQALDILNILKTYPTNDLNETMLNISLCHYKLNDHMQAAVHWLIVKPESLSEFYTKRYEFLKQQLSPHLS</sequence>
<proteinExistence type="predicted"/>
<gene>
    <name evidence="2" type="ORF">EJA03_14615</name>
    <name evidence="1" type="ORF">F0225_17570</name>
</gene>
<dbReference type="OrthoDB" id="6455018at2"/>
<dbReference type="EMBL" id="VTXC01000067">
    <property type="protein sequence ID" value="NOH73132.1"/>
    <property type="molecule type" value="Genomic_DNA"/>
</dbReference>